<evidence type="ECO:0000313" key="3">
    <source>
        <dbReference type="Proteomes" id="UP001165160"/>
    </source>
</evidence>
<dbReference type="Proteomes" id="UP001165160">
    <property type="component" value="Unassembled WGS sequence"/>
</dbReference>
<gene>
    <name evidence="2" type="ORF">TrVE_jg6119</name>
</gene>
<comment type="caution">
    <text evidence="2">The sequence shown here is derived from an EMBL/GenBank/DDBJ whole genome shotgun (WGS) entry which is preliminary data.</text>
</comment>
<reference evidence="3" key="1">
    <citation type="journal article" date="2023" name="Commun. Biol.">
        <title>Genome analysis of Parmales, the sister group of diatoms, reveals the evolutionary specialization of diatoms from phago-mixotrophs to photoautotrophs.</title>
        <authorList>
            <person name="Ban H."/>
            <person name="Sato S."/>
            <person name="Yoshikawa S."/>
            <person name="Yamada K."/>
            <person name="Nakamura Y."/>
            <person name="Ichinomiya M."/>
            <person name="Sato N."/>
            <person name="Blanc-Mathieu R."/>
            <person name="Endo H."/>
            <person name="Kuwata A."/>
            <person name="Ogata H."/>
        </authorList>
    </citation>
    <scope>NUCLEOTIDE SEQUENCE [LARGE SCALE GENOMIC DNA]</scope>
    <source>
        <strain evidence="3">NIES 3699</strain>
    </source>
</reference>
<dbReference type="EMBL" id="BRXX01000110">
    <property type="protein sequence ID" value="GMH90919.1"/>
    <property type="molecule type" value="Genomic_DNA"/>
</dbReference>
<proteinExistence type="predicted"/>
<dbReference type="SUPFAM" id="SSF82199">
    <property type="entry name" value="SET domain"/>
    <property type="match status" value="1"/>
</dbReference>
<dbReference type="PANTHER" id="PTHR13271:SF34">
    <property type="entry name" value="N-LYSINE METHYLTRANSFERASE SETD6"/>
    <property type="match status" value="1"/>
</dbReference>
<dbReference type="GO" id="GO:0005634">
    <property type="term" value="C:nucleus"/>
    <property type="evidence" value="ECO:0007669"/>
    <property type="project" value="TreeGrafter"/>
</dbReference>
<dbReference type="InterPro" id="IPR001214">
    <property type="entry name" value="SET_dom"/>
</dbReference>
<dbReference type="PROSITE" id="PS50280">
    <property type="entry name" value="SET"/>
    <property type="match status" value="1"/>
</dbReference>
<evidence type="ECO:0000313" key="2">
    <source>
        <dbReference type="EMBL" id="GMH90919.1"/>
    </source>
</evidence>
<evidence type="ECO:0000259" key="1">
    <source>
        <dbReference type="PROSITE" id="PS50280"/>
    </source>
</evidence>
<dbReference type="PANTHER" id="PTHR13271">
    <property type="entry name" value="UNCHARACTERIZED PUTATIVE METHYLTRANSFERASE"/>
    <property type="match status" value="1"/>
</dbReference>
<accession>A0A9W7ES89</accession>
<dbReference type="AlphaFoldDB" id="A0A9W7ES89"/>
<name>A0A9W7ES89_9STRA</name>
<keyword evidence="3" id="KW-1185">Reference proteome</keyword>
<dbReference type="Gene3D" id="3.90.1410.10">
    <property type="entry name" value="set domain protein methyltransferase, domain 1"/>
    <property type="match status" value="1"/>
</dbReference>
<sequence>MLSWLRSHDVEHGNGNPLPWLDNLDFRPSVDGSGEGIFAKNDIDINDVVVSVPITACITPQVAIDSPVGVAFKALFPSLSSLTSEISFTTPGCDIQSPSHWTYESLLIWLYISTGLTDTTNPHHLYIKSLPSQTPEVSTWPPKHTQLLTGTSLHTTLQTEILFFQSLLKSYLPTLKSHPIFSSLNPSKLLWSKSMYTSRRYPLTLLSLTSPSFEGCLIPVADLFNHCNRSKIMWGGGNGMVEFKSGEKVREGEEVFNYYGGKGNEKLMSVYGFWLEDNLNEVYYLGLAGRVVEIRRRGSEEGEQFGEEVWRVLREEMYEDGGEEGEEGVVGLEEVEVLKGTLEARLKKLNEIENKIGVRGEEEVYEIKAIRGYLRGQKKVLEEGIETLEEMIEGVVDDDDEEKT</sequence>
<protein>
    <recommendedName>
        <fullName evidence="1">SET domain-containing protein</fullName>
    </recommendedName>
</protein>
<organism evidence="2 3">
    <name type="scientific">Triparma verrucosa</name>
    <dbReference type="NCBI Taxonomy" id="1606542"/>
    <lineage>
        <taxon>Eukaryota</taxon>
        <taxon>Sar</taxon>
        <taxon>Stramenopiles</taxon>
        <taxon>Ochrophyta</taxon>
        <taxon>Bolidophyceae</taxon>
        <taxon>Parmales</taxon>
        <taxon>Triparmaceae</taxon>
        <taxon>Triparma</taxon>
    </lineage>
</organism>
<dbReference type="InterPro" id="IPR050600">
    <property type="entry name" value="SETD3_SETD6_MTase"/>
</dbReference>
<dbReference type="GO" id="GO:0016279">
    <property type="term" value="F:protein-lysine N-methyltransferase activity"/>
    <property type="evidence" value="ECO:0007669"/>
    <property type="project" value="TreeGrafter"/>
</dbReference>
<feature type="domain" description="SET" evidence="1">
    <location>
        <begin position="22"/>
        <end position="260"/>
    </location>
</feature>
<dbReference type="InterPro" id="IPR046341">
    <property type="entry name" value="SET_dom_sf"/>
</dbReference>